<dbReference type="InterPro" id="IPR056835">
    <property type="entry name" value="ARM_TT21_5th"/>
</dbReference>
<dbReference type="GO" id="GO:0030991">
    <property type="term" value="C:intraciliary transport particle A"/>
    <property type="evidence" value="ECO:0007669"/>
    <property type="project" value="TreeGrafter"/>
</dbReference>
<name>A0A3P7Y7V6_9TREM</name>
<dbReference type="InterPro" id="IPR040364">
    <property type="entry name" value="TTC21A/TTC21B"/>
</dbReference>
<dbReference type="Proteomes" id="UP000277204">
    <property type="component" value="Unassembled WGS sequence"/>
</dbReference>
<dbReference type="AlphaFoldDB" id="A0A3P7Y7V6"/>
<dbReference type="PANTHER" id="PTHR14699">
    <property type="entry name" value="STI2 PROTEIN-RELATED"/>
    <property type="match status" value="1"/>
</dbReference>
<evidence type="ECO:0000313" key="3">
    <source>
        <dbReference type="Proteomes" id="UP000277204"/>
    </source>
</evidence>
<dbReference type="Pfam" id="PF25064">
    <property type="entry name" value="ARM_TT21_5th"/>
    <property type="match status" value="1"/>
</dbReference>
<evidence type="ECO:0000313" key="2">
    <source>
        <dbReference type="EMBL" id="VDO83736.1"/>
    </source>
</evidence>
<protein>
    <recommendedName>
        <fullName evidence="1">Tetratricopeptide repeat protein 21A/21B fifth ARM repeats domain-containing protein</fullName>
    </recommendedName>
</protein>
<evidence type="ECO:0000259" key="1">
    <source>
        <dbReference type="Pfam" id="PF25064"/>
    </source>
</evidence>
<dbReference type="GO" id="GO:0035721">
    <property type="term" value="P:intraciliary retrograde transport"/>
    <property type="evidence" value="ECO:0007669"/>
    <property type="project" value="TreeGrafter"/>
</dbReference>
<keyword evidence="3" id="KW-1185">Reference proteome</keyword>
<accession>A0A3P7Y7V6</accession>
<proteinExistence type="predicted"/>
<dbReference type="GO" id="GO:0005929">
    <property type="term" value="C:cilium"/>
    <property type="evidence" value="ECO:0007669"/>
    <property type="project" value="GOC"/>
</dbReference>
<dbReference type="EMBL" id="UZAI01004004">
    <property type="protein sequence ID" value="VDO83736.1"/>
    <property type="molecule type" value="Genomic_DNA"/>
</dbReference>
<gene>
    <name evidence="2" type="ORF">SMRZ_LOCUS8879</name>
</gene>
<dbReference type="GO" id="GO:0061512">
    <property type="term" value="P:protein localization to cilium"/>
    <property type="evidence" value="ECO:0007669"/>
    <property type="project" value="TreeGrafter"/>
</dbReference>
<organism evidence="2 3">
    <name type="scientific">Schistosoma margrebowiei</name>
    <dbReference type="NCBI Taxonomy" id="48269"/>
    <lineage>
        <taxon>Eukaryota</taxon>
        <taxon>Metazoa</taxon>
        <taxon>Spiralia</taxon>
        <taxon>Lophotrochozoa</taxon>
        <taxon>Platyhelminthes</taxon>
        <taxon>Trematoda</taxon>
        <taxon>Digenea</taxon>
        <taxon>Strigeidida</taxon>
        <taxon>Schistosomatoidea</taxon>
        <taxon>Schistosomatidae</taxon>
        <taxon>Schistosoma</taxon>
    </lineage>
</organism>
<dbReference type="PANTHER" id="PTHR14699:SF0">
    <property type="entry name" value="TETRATRICOPEPTIDE REPEAT PROTEIN 21 HOMOLOG"/>
    <property type="match status" value="1"/>
</dbReference>
<sequence>MNYCRGIYHIYTNELSIALNYFNRCRKDPEYTEMAIYRMIEICINPDNQLLGTEPFTQTNSNNNKNSNDFNYGDELTRNCNIGYETAEQLLKELKVIKLKRRYRFISTLLLLTTKTKAHLESALETFAEMSHKDVRYIE</sequence>
<reference evidence="2 3" key="1">
    <citation type="submission" date="2018-11" db="EMBL/GenBank/DDBJ databases">
        <authorList>
            <consortium name="Pathogen Informatics"/>
        </authorList>
    </citation>
    <scope>NUCLEOTIDE SEQUENCE [LARGE SCALE GENOMIC DNA]</scope>
    <source>
        <strain evidence="2 3">Zambia</strain>
    </source>
</reference>
<feature type="domain" description="Tetratricopeptide repeat protein 21A/21B fifth ARM repeats" evidence="1">
    <location>
        <begin position="2"/>
        <end position="44"/>
    </location>
</feature>